<sequence>MNPSMGLDGGIHAANGPATGKDTAPDSFLLAVLKCLGHRFARLGVAGCGVETLHIDQRDWSLPAQRRGTLGGMDAATELTGTYLQRVLRWWAGKDPAASTKTLKARCLTR</sequence>
<name>A0AAW3U980_XANEU</name>
<evidence type="ECO:0000313" key="2">
    <source>
        <dbReference type="Proteomes" id="UP000576603"/>
    </source>
</evidence>
<proteinExistence type="predicted"/>
<dbReference type="RefSeq" id="WP_184444515.1">
    <property type="nucleotide sequence ID" value="NZ_JACHNL010000010.1"/>
</dbReference>
<evidence type="ECO:0000313" key="1">
    <source>
        <dbReference type="EMBL" id="MBB4725457.1"/>
    </source>
</evidence>
<gene>
    <name evidence="1" type="ORF">FHY32_003859</name>
</gene>
<comment type="caution">
    <text evidence="1">The sequence shown here is derived from an EMBL/GenBank/DDBJ whole genome shotgun (WGS) entry which is preliminary data.</text>
</comment>
<dbReference type="EMBL" id="JACHNL010000010">
    <property type="protein sequence ID" value="MBB4725457.1"/>
    <property type="molecule type" value="Genomic_DNA"/>
</dbReference>
<dbReference type="Proteomes" id="UP000576603">
    <property type="component" value="Unassembled WGS sequence"/>
</dbReference>
<dbReference type="AlphaFoldDB" id="A0AAW3U980"/>
<reference evidence="1 2" key="1">
    <citation type="submission" date="2020-08" db="EMBL/GenBank/DDBJ databases">
        <title>Studying the diversity of plant-associated saprophytic bacteria and their role in host health and plant-pathogen interactions.</title>
        <authorList>
            <person name="Potnis N."/>
        </authorList>
    </citation>
    <scope>NUCLEOTIDE SEQUENCE [LARGE SCALE GENOMIC DNA]</scope>
    <source>
        <strain evidence="1 2">CFBP 7922</strain>
    </source>
</reference>
<organism evidence="1 2">
    <name type="scientific">Xanthomonas euvesicatoria</name>
    <dbReference type="NCBI Taxonomy" id="456327"/>
    <lineage>
        <taxon>Bacteria</taxon>
        <taxon>Pseudomonadati</taxon>
        <taxon>Pseudomonadota</taxon>
        <taxon>Gammaproteobacteria</taxon>
        <taxon>Lysobacterales</taxon>
        <taxon>Lysobacteraceae</taxon>
        <taxon>Xanthomonas</taxon>
    </lineage>
</organism>
<protein>
    <submittedName>
        <fullName evidence="1">Uncharacterized protein</fullName>
    </submittedName>
</protein>
<accession>A0AAW3U980</accession>